<gene>
    <name evidence="2" type="ORF">V6N12_069148</name>
</gene>
<name>A0ABR2FCZ5_9ROSI</name>
<organism evidence="2 3">
    <name type="scientific">Hibiscus sabdariffa</name>
    <name type="common">roselle</name>
    <dbReference type="NCBI Taxonomy" id="183260"/>
    <lineage>
        <taxon>Eukaryota</taxon>
        <taxon>Viridiplantae</taxon>
        <taxon>Streptophyta</taxon>
        <taxon>Embryophyta</taxon>
        <taxon>Tracheophyta</taxon>
        <taxon>Spermatophyta</taxon>
        <taxon>Magnoliopsida</taxon>
        <taxon>eudicotyledons</taxon>
        <taxon>Gunneridae</taxon>
        <taxon>Pentapetalae</taxon>
        <taxon>rosids</taxon>
        <taxon>malvids</taxon>
        <taxon>Malvales</taxon>
        <taxon>Malvaceae</taxon>
        <taxon>Malvoideae</taxon>
        <taxon>Hibiscus</taxon>
    </lineage>
</organism>
<feature type="transmembrane region" description="Helical" evidence="1">
    <location>
        <begin position="6"/>
        <end position="29"/>
    </location>
</feature>
<feature type="transmembrane region" description="Helical" evidence="1">
    <location>
        <begin position="50"/>
        <end position="72"/>
    </location>
</feature>
<accession>A0ABR2FCZ5</accession>
<protein>
    <submittedName>
        <fullName evidence="2">Uncharacterized protein</fullName>
    </submittedName>
</protein>
<keyword evidence="1" id="KW-1133">Transmembrane helix</keyword>
<evidence type="ECO:0000313" key="3">
    <source>
        <dbReference type="Proteomes" id="UP001472677"/>
    </source>
</evidence>
<reference evidence="2 3" key="1">
    <citation type="journal article" date="2024" name="G3 (Bethesda)">
        <title>Genome assembly of Hibiscus sabdariffa L. provides insights into metabolisms of medicinal natural products.</title>
        <authorList>
            <person name="Kim T."/>
        </authorList>
    </citation>
    <scope>NUCLEOTIDE SEQUENCE [LARGE SCALE GENOMIC DNA]</scope>
    <source>
        <strain evidence="2">TK-2024</strain>
        <tissue evidence="2">Old leaves</tissue>
    </source>
</reference>
<proteinExistence type="predicted"/>
<sequence>MNANKLLVWIFIEGLSLFAWSEFVLSLIGSHWGKVIRIDLETVNKKRFDIARVLVGVQCLSVILPLVLSVAIEGRVYQLKISTVAFEDERCWIDNMKLNWRSECSLVFSNGDLG</sequence>
<dbReference type="Proteomes" id="UP001472677">
    <property type="component" value="Unassembled WGS sequence"/>
</dbReference>
<keyword evidence="1" id="KW-0812">Transmembrane</keyword>
<keyword evidence="1" id="KW-0472">Membrane</keyword>
<keyword evidence="3" id="KW-1185">Reference proteome</keyword>
<dbReference type="EMBL" id="JBBPBM010000006">
    <property type="protein sequence ID" value="KAK8578804.1"/>
    <property type="molecule type" value="Genomic_DNA"/>
</dbReference>
<evidence type="ECO:0000256" key="1">
    <source>
        <dbReference type="SAM" id="Phobius"/>
    </source>
</evidence>
<comment type="caution">
    <text evidence="2">The sequence shown here is derived from an EMBL/GenBank/DDBJ whole genome shotgun (WGS) entry which is preliminary data.</text>
</comment>
<evidence type="ECO:0000313" key="2">
    <source>
        <dbReference type="EMBL" id="KAK8578804.1"/>
    </source>
</evidence>